<proteinExistence type="predicted"/>
<name>A0ABS5UPE1_9BIFI</name>
<dbReference type="EMBL" id="JAFEJS010000003">
    <property type="protein sequence ID" value="MBT1172675.1"/>
    <property type="molecule type" value="Genomic_DNA"/>
</dbReference>
<keyword evidence="2" id="KW-1185">Reference proteome</keyword>
<dbReference type="RefSeq" id="WP_214357940.1">
    <property type="nucleotide sequence ID" value="NZ_JAFEJS010000003.1"/>
</dbReference>
<organism evidence="1 2">
    <name type="scientific">Bifidobacterium santillanense</name>
    <dbReference type="NCBI Taxonomy" id="2809028"/>
    <lineage>
        <taxon>Bacteria</taxon>
        <taxon>Bacillati</taxon>
        <taxon>Actinomycetota</taxon>
        <taxon>Actinomycetes</taxon>
        <taxon>Bifidobacteriales</taxon>
        <taxon>Bifidobacteriaceae</taxon>
        <taxon>Bifidobacterium</taxon>
    </lineage>
</organism>
<accession>A0ABS5UPE1</accession>
<comment type="caution">
    <text evidence="1">The sequence shown here is derived from an EMBL/GenBank/DDBJ whole genome shotgun (WGS) entry which is preliminary data.</text>
</comment>
<evidence type="ECO:0000313" key="1">
    <source>
        <dbReference type="EMBL" id="MBT1172675.1"/>
    </source>
</evidence>
<sequence>MSKSKIIGLIALLAIVAILAGTLVWRQIGPKPAAPVQPVETVNVNGYLGGEKIGLFDDPVFLKAAAAQGLDVNYRKAGSLAMMTADTKGMDYLFPSSRAAVEYGAAQGVKATQSDIVFNSPIVLYTHKVVADGLVAGGIMSKGKDGVYSMDMAKAVDAMLANKTWADVGYAAGYGQFRIDSTDPVQSNSGNEYAALIATVLNGGQPATTDSLARDGDKIRTIFAKSGWMETSSEDAFNQFLTLGVGSKPMMVGYESQILDLAVNQPSAFKQIKDDVVIVYPTPTVWSTHTLMALDKKGEKLLSVLKSSEIQKLAWTRHGFRAANFSGTDSIKRFKVGGTLEQVTAVSELPRNNAMQALIELLKGLTPQPQ</sequence>
<gene>
    <name evidence="1" type="ORF">JS528_04760</name>
</gene>
<reference evidence="1 2" key="1">
    <citation type="journal article" date="2021" name="Environ. Microbiol.">
        <title>Genetic insights into the dark matter of the mammalian gut microbiota through targeted genome reconstruction.</title>
        <authorList>
            <person name="Lugli G.A."/>
            <person name="Alessandri G."/>
            <person name="Milani C."/>
            <person name="Viappiani A."/>
            <person name="Fontana F."/>
            <person name="Tarracchini C."/>
            <person name="Mancabelli L."/>
            <person name="Argentini C."/>
            <person name="Ruiz L."/>
            <person name="Margolles A."/>
            <person name="van Sinderen D."/>
            <person name="Turroni F."/>
            <person name="Ventura M."/>
        </authorList>
    </citation>
    <scope>NUCLEOTIDE SEQUENCE [LARGE SCALE GENOMIC DNA]</scope>
    <source>
        <strain evidence="1 2">MA2</strain>
    </source>
</reference>
<evidence type="ECO:0000313" key="2">
    <source>
        <dbReference type="Proteomes" id="UP000773064"/>
    </source>
</evidence>
<dbReference type="Proteomes" id="UP000773064">
    <property type="component" value="Unassembled WGS sequence"/>
</dbReference>
<protein>
    <submittedName>
        <fullName evidence="1">Substrate-binding domain-containing protein</fullName>
    </submittedName>
</protein>